<keyword evidence="2" id="KW-0812">Transmembrane</keyword>
<evidence type="ECO:0000256" key="4">
    <source>
        <dbReference type="ARBA" id="ARBA00023026"/>
    </source>
</evidence>
<comment type="subcellular location">
    <subcellularLocation>
        <location evidence="1">Membrane</location>
        <topology evidence="1">Single-pass membrane protein</topology>
    </subcellularLocation>
</comment>
<dbReference type="PANTHER" id="PTHR33365:SF13">
    <property type="entry name" value="TAT PATHWAY SIGNAL SEQUENCE"/>
    <property type="match status" value="1"/>
</dbReference>
<protein>
    <submittedName>
        <fullName evidence="8">Uncharacterized protein</fullName>
    </submittedName>
</protein>
<dbReference type="EMBL" id="JAUDZG010000006">
    <property type="protein sequence ID" value="KAK3302844.1"/>
    <property type="molecule type" value="Genomic_DNA"/>
</dbReference>
<gene>
    <name evidence="8" type="ORF">B0T15DRAFT_400731</name>
</gene>
<accession>A0AAJ0GMV6</accession>
<reference evidence="8" key="1">
    <citation type="journal article" date="2023" name="Mol. Phylogenet. Evol.">
        <title>Genome-scale phylogeny and comparative genomics of the fungal order Sordariales.</title>
        <authorList>
            <person name="Hensen N."/>
            <person name="Bonometti L."/>
            <person name="Westerberg I."/>
            <person name="Brannstrom I.O."/>
            <person name="Guillou S."/>
            <person name="Cros-Aarteil S."/>
            <person name="Calhoun S."/>
            <person name="Haridas S."/>
            <person name="Kuo A."/>
            <person name="Mondo S."/>
            <person name="Pangilinan J."/>
            <person name="Riley R."/>
            <person name="LaButti K."/>
            <person name="Andreopoulos B."/>
            <person name="Lipzen A."/>
            <person name="Chen C."/>
            <person name="Yan M."/>
            <person name="Daum C."/>
            <person name="Ng V."/>
            <person name="Clum A."/>
            <person name="Steindorff A."/>
            <person name="Ohm R.A."/>
            <person name="Martin F."/>
            <person name="Silar P."/>
            <person name="Natvig D.O."/>
            <person name="Lalanne C."/>
            <person name="Gautier V."/>
            <person name="Ament-Velasquez S.L."/>
            <person name="Kruys A."/>
            <person name="Hutchinson M.I."/>
            <person name="Powell A.J."/>
            <person name="Barry K."/>
            <person name="Miller A.N."/>
            <person name="Grigoriev I.V."/>
            <person name="Debuchy R."/>
            <person name="Gladieux P."/>
            <person name="Hiltunen Thoren M."/>
            <person name="Johannesson H."/>
        </authorList>
    </citation>
    <scope>NUCLEOTIDE SEQUENCE</scope>
    <source>
        <strain evidence="8">CBS 333.67</strain>
    </source>
</reference>
<keyword evidence="3" id="KW-1133">Transmembrane helix</keyword>
<evidence type="ECO:0000256" key="1">
    <source>
        <dbReference type="ARBA" id="ARBA00004167"/>
    </source>
</evidence>
<dbReference type="AlphaFoldDB" id="A0AAJ0GMV6"/>
<comment type="similarity">
    <text evidence="7">Belongs to the ustYa family.</text>
</comment>
<dbReference type="PANTHER" id="PTHR33365">
    <property type="entry name" value="YALI0B05434P"/>
    <property type="match status" value="1"/>
</dbReference>
<evidence type="ECO:0000256" key="2">
    <source>
        <dbReference type="ARBA" id="ARBA00022692"/>
    </source>
</evidence>
<evidence type="ECO:0000256" key="5">
    <source>
        <dbReference type="ARBA" id="ARBA00023136"/>
    </source>
</evidence>
<keyword evidence="4" id="KW-0843">Virulence</keyword>
<keyword evidence="5" id="KW-0472">Membrane</keyword>
<keyword evidence="9" id="KW-1185">Reference proteome</keyword>
<dbReference type="RefSeq" id="XP_062718624.1">
    <property type="nucleotide sequence ID" value="XM_062865079.1"/>
</dbReference>
<feature type="non-terminal residue" evidence="8">
    <location>
        <position position="1"/>
    </location>
</feature>
<dbReference type="Pfam" id="PF11807">
    <property type="entry name" value="UstYa"/>
    <property type="match status" value="1"/>
</dbReference>
<evidence type="ECO:0000256" key="6">
    <source>
        <dbReference type="ARBA" id="ARBA00023180"/>
    </source>
</evidence>
<dbReference type="Proteomes" id="UP001273166">
    <property type="component" value="Unassembled WGS sequence"/>
</dbReference>
<keyword evidence="6" id="KW-0325">Glycoprotein</keyword>
<evidence type="ECO:0000256" key="7">
    <source>
        <dbReference type="ARBA" id="ARBA00035112"/>
    </source>
</evidence>
<name>A0AAJ0GMV6_9PEZI</name>
<dbReference type="GeneID" id="87883908"/>
<evidence type="ECO:0000256" key="3">
    <source>
        <dbReference type="ARBA" id="ARBA00022989"/>
    </source>
</evidence>
<sequence length="206" mass="23722">EVEKTYSTTTFNGTFMQETIYRRLGSPEVDSAWEALGIDYRPSVIPEQEGHAGGLTKHHVQRAKKYEGGYSVQVEGLHHLHCLNLVRKSLYFNYNHYKTINDDDFDVEEDILKYHVTHCLDIIRQVLMCNADTGVLGQVWTQQSSRRHPHAFPDFNTRHTNTSLSARTLIECATVYQISCSCPYPCHLTRYSIRLPGRRESRISST</sequence>
<comment type="caution">
    <text evidence="8">The sequence shown here is derived from an EMBL/GenBank/DDBJ whole genome shotgun (WGS) entry which is preliminary data.</text>
</comment>
<dbReference type="GO" id="GO:0043386">
    <property type="term" value="P:mycotoxin biosynthetic process"/>
    <property type="evidence" value="ECO:0007669"/>
    <property type="project" value="InterPro"/>
</dbReference>
<evidence type="ECO:0000313" key="9">
    <source>
        <dbReference type="Proteomes" id="UP001273166"/>
    </source>
</evidence>
<evidence type="ECO:0000313" key="8">
    <source>
        <dbReference type="EMBL" id="KAK3302844.1"/>
    </source>
</evidence>
<organism evidence="8 9">
    <name type="scientific">Chaetomium strumarium</name>
    <dbReference type="NCBI Taxonomy" id="1170767"/>
    <lineage>
        <taxon>Eukaryota</taxon>
        <taxon>Fungi</taxon>
        <taxon>Dikarya</taxon>
        <taxon>Ascomycota</taxon>
        <taxon>Pezizomycotina</taxon>
        <taxon>Sordariomycetes</taxon>
        <taxon>Sordariomycetidae</taxon>
        <taxon>Sordariales</taxon>
        <taxon>Chaetomiaceae</taxon>
        <taxon>Chaetomium</taxon>
    </lineage>
</organism>
<proteinExistence type="inferred from homology"/>
<dbReference type="GO" id="GO:0016020">
    <property type="term" value="C:membrane"/>
    <property type="evidence" value="ECO:0007669"/>
    <property type="project" value="UniProtKB-SubCell"/>
</dbReference>
<dbReference type="InterPro" id="IPR021765">
    <property type="entry name" value="UstYa-like"/>
</dbReference>
<reference evidence="8" key="2">
    <citation type="submission" date="2023-06" db="EMBL/GenBank/DDBJ databases">
        <authorList>
            <consortium name="Lawrence Berkeley National Laboratory"/>
            <person name="Mondo S.J."/>
            <person name="Hensen N."/>
            <person name="Bonometti L."/>
            <person name="Westerberg I."/>
            <person name="Brannstrom I.O."/>
            <person name="Guillou S."/>
            <person name="Cros-Aarteil S."/>
            <person name="Calhoun S."/>
            <person name="Haridas S."/>
            <person name="Kuo A."/>
            <person name="Pangilinan J."/>
            <person name="Riley R."/>
            <person name="Labutti K."/>
            <person name="Andreopoulos B."/>
            <person name="Lipzen A."/>
            <person name="Chen C."/>
            <person name="Yanf M."/>
            <person name="Daum C."/>
            <person name="Ng V."/>
            <person name="Clum A."/>
            <person name="Steindorff A."/>
            <person name="Ohm R."/>
            <person name="Martin F."/>
            <person name="Silar P."/>
            <person name="Natvig D."/>
            <person name="Lalanne C."/>
            <person name="Gautier V."/>
            <person name="Ament-Velasquez S.L."/>
            <person name="Kruys A."/>
            <person name="Hutchinson M.I."/>
            <person name="Powell A.J."/>
            <person name="Barry K."/>
            <person name="Miller A.N."/>
            <person name="Grigoriev I.V."/>
            <person name="Debuchy R."/>
            <person name="Gladieux P."/>
            <person name="Thoren M.H."/>
            <person name="Johannesson H."/>
        </authorList>
    </citation>
    <scope>NUCLEOTIDE SEQUENCE</scope>
    <source>
        <strain evidence="8">CBS 333.67</strain>
    </source>
</reference>